<gene>
    <name evidence="1" type="ORF">LCGC14_0468720</name>
</gene>
<sequence length="150" mass="17039">MIQLPEKIEITKNVVKENLNAAARAKYDSGEKRDVFEPDDLNTAARVKYNAYYAERGRRADPLQPGVAQEALRCLAELKAAKRSTEELHRLGYSYRSTVKPAKADEDRVVRELRSGPSKDVTSPYFSEVEVNDMMTKYSIPEFIQKAVPE</sequence>
<protein>
    <submittedName>
        <fullName evidence="1">Uncharacterized protein</fullName>
    </submittedName>
</protein>
<reference evidence="1" key="1">
    <citation type="journal article" date="2015" name="Nature">
        <title>Complex archaea that bridge the gap between prokaryotes and eukaryotes.</title>
        <authorList>
            <person name="Spang A."/>
            <person name="Saw J.H."/>
            <person name="Jorgensen S.L."/>
            <person name="Zaremba-Niedzwiedzka K."/>
            <person name="Martijn J."/>
            <person name="Lind A.E."/>
            <person name="van Eijk R."/>
            <person name="Schleper C."/>
            <person name="Guy L."/>
            <person name="Ettema T.J."/>
        </authorList>
    </citation>
    <scope>NUCLEOTIDE SEQUENCE</scope>
</reference>
<comment type="caution">
    <text evidence="1">The sequence shown here is derived from an EMBL/GenBank/DDBJ whole genome shotgun (WGS) entry which is preliminary data.</text>
</comment>
<dbReference type="EMBL" id="LAZR01000493">
    <property type="protein sequence ID" value="KKN66686.1"/>
    <property type="molecule type" value="Genomic_DNA"/>
</dbReference>
<name>A0A0F9UZI1_9ZZZZ</name>
<proteinExistence type="predicted"/>
<evidence type="ECO:0000313" key="1">
    <source>
        <dbReference type="EMBL" id="KKN66686.1"/>
    </source>
</evidence>
<organism evidence="1">
    <name type="scientific">marine sediment metagenome</name>
    <dbReference type="NCBI Taxonomy" id="412755"/>
    <lineage>
        <taxon>unclassified sequences</taxon>
        <taxon>metagenomes</taxon>
        <taxon>ecological metagenomes</taxon>
    </lineage>
</organism>
<dbReference type="AlphaFoldDB" id="A0A0F9UZI1"/>
<accession>A0A0F9UZI1</accession>